<accession>I1C7Y0</accession>
<evidence type="ECO:0000313" key="4">
    <source>
        <dbReference type="EMBL" id="EIE84560.1"/>
    </source>
</evidence>
<evidence type="ECO:0000256" key="2">
    <source>
        <dbReference type="ARBA" id="ARBA00022645"/>
    </source>
</evidence>
<evidence type="ECO:0000256" key="1">
    <source>
        <dbReference type="ARBA" id="ARBA00009431"/>
    </source>
</evidence>
<evidence type="ECO:0000313" key="5">
    <source>
        <dbReference type="Proteomes" id="UP000009138"/>
    </source>
</evidence>
<dbReference type="InterPro" id="IPR029058">
    <property type="entry name" value="AB_hydrolase_fold"/>
</dbReference>
<dbReference type="GO" id="GO:0006508">
    <property type="term" value="P:proteolysis"/>
    <property type="evidence" value="ECO:0007669"/>
    <property type="project" value="InterPro"/>
</dbReference>
<dbReference type="GO" id="GO:0004185">
    <property type="term" value="F:serine-type carboxypeptidase activity"/>
    <property type="evidence" value="ECO:0007669"/>
    <property type="project" value="InterPro"/>
</dbReference>
<dbReference type="InParanoid" id="I1C7Y0"/>
<dbReference type="InterPro" id="IPR001563">
    <property type="entry name" value="Peptidase_S10"/>
</dbReference>
<dbReference type="Gene3D" id="3.40.50.1820">
    <property type="entry name" value="alpha/beta hydrolase"/>
    <property type="match status" value="1"/>
</dbReference>
<name>I1C7Y0_RHIO9</name>
<keyword evidence="2" id="KW-0121">Carboxypeptidase</keyword>
<keyword evidence="2" id="KW-0378">Hydrolase</keyword>
<protein>
    <submittedName>
        <fullName evidence="4">Uncharacterized protein</fullName>
    </submittedName>
</protein>
<dbReference type="GeneID" id="93616236"/>
<dbReference type="EMBL" id="CH476738">
    <property type="protein sequence ID" value="EIE84560.1"/>
    <property type="molecule type" value="Genomic_DNA"/>
</dbReference>
<dbReference type="SUPFAM" id="SSF53474">
    <property type="entry name" value="alpha/beta-Hydrolases"/>
    <property type="match status" value="1"/>
</dbReference>
<dbReference type="VEuPathDB" id="FungiDB:RO3G_09270"/>
<reference evidence="4 5" key="1">
    <citation type="journal article" date="2009" name="PLoS Genet.">
        <title>Genomic analysis of the basal lineage fungus Rhizopus oryzae reveals a whole-genome duplication.</title>
        <authorList>
            <person name="Ma L.-J."/>
            <person name="Ibrahim A.S."/>
            <person name="Skory C."/>
            <person name="Grabherr M.G."/>
            <person name="Burger G."/>
            <person name="Butler M."/>
            <person name="Elias M."/>
            <person name="Idnurm A."/>
            <person name="Lang B.F."/>
            <person name="Sone T."/>
            <person name="Abe A."/>
            <person name="Calvo S.E."/>
            <person name="Corrochano L.M."/>
            <person name="Engels R."/>
            <person name="Fu J."/>
            <person name="Hansberg W."/>
            <person name="Kim J.-M."/>
            <person name="Kodira C.D."/>
            <person name="Koehrsen M.J."/>
            <person name="Liu B."/>
            <person name="Miranda-Saavedra D."/>
            <person name="O'Leary S."/>
            <person name="Ortiz-Castellanos L."/>
            <person name="Poulter R."/>
            <person name="Rodriguez-Romero J."/>
            <person name="Ruiz-Herrera J."/>
            <person name="Shen Y.-Q."/>
            <person name="Zeng Q."/>
            <person name="Galagan J."/>
            <person name="Birren B.W."/>
            <person name="Cuomo C.A."/>
            <person name="Wickes B.L."/>
        </authorList>
    </citation>
    <scope>NUCLEOTIDE SEQUENCE [LARGE SCALE GENOMIC DNA]</scope>
    <source>
        <strain evidence="5">RA 99-880 / ATCC MYA-4621 / FGSC 9543 / NRRL 43880</strain>
    </source>
</reference>
<dbReference type="Proteomes" id="UP000009138">
    <property type="component" value="Unassembled WGS sequence"/>
</dbReference>
<gene>
    <name evidence="4" type="ORF">RO3G_09270</name>
</gene>
<dbReference type="STRING" id="246409.I1C7Y0"/>
<dbReference type="RefSeq" id="XP_067519956.1">
    <property type="nucleotide sequence ID" value="XM_067663855.1"/>
</dbReference>
<comment type="similarity">
    <text evidence="1">Belongs to the peptidase S10 family.</text>
</comment>
<keyword evidence="5" id="KW-1185">Reference proteome</keyword>
<dbReference type="AlphaFoldDB" id="I1C7Y0"/>
<keyword evidence="3" id="KW-0325">Glycoprotein</keyword>
<dbReference type="OrthoDB" id="443318at2759"/>
<proteinExistence type="inferred from homology"/>
<evidence type="ECO:0000256" key="3">
    <source>
        <dbReference type="ARBA" id="ARBA00023180"/>
    </source>
</evidence>
<keyword evidence="2" id="KW-0645">Protease</keyword>
<dbReference type="Pfam" id="PF00450">
    <property type="entry name" value="Peptidase_S10"/>
    <property type="match status" value="1"/>
</dbReference>
<organism evidence="4 5">
    <name type="scientific">Rhizopus delemar (strain RA 99-880 / ATCC MYA-4621 / FGSC 9543 / NRRL 43880)</name>
    <name type="common">Mucormycosis agent</name>
    <name type="synonym">Rhizopus arrhizus var. delemar</name>
    <dbReference type="NCBI Taxonomy" id="246409"/>
    <lineage>
        <taxon>Eukaryota</taxon>
        <taxon>Fungi</taxon>
        <taxon>Fungi incertae sedis</taxon>
        <taxon>Mucoromycota</taxon>
        <taxon>Mucoromycotina</taxon>
        <taxon>Mucoromycetes</taxon>
        <taxon>Mucorales</taxon>
        <taxon>Mucorineae</taxon>
        <taxon>Rhizopodaceae</taxon>
        <taxon>Rhizopus</taxon>
    </lineage>
</organism>
<sequence length="50" mass="5812">MNARDVHDNARILIYAGDDNFIVNWIVNKVWTLELPWSGHNEFNAANDIE</sequence>